<dbReference type="InterPro" id="IPR011250">
    <property type="entry name" value="OMP/PagP_B-barrel"/>
</dbReference>
<evidence type="ECO:0000313" key="2">
    <source>
        <dbReference type="EMBL" id="VAW24348.1"/>
    </source>
</evidence>
<gene>
    <name evidence="2" type="ORF">MNBD_BACTEROID01-175</name>
</gene>
<evidence type="ECO:0000259" key="1">
    <source>
        <dbReference type="Pfam" id="PF13568"/>
    </source>
</evidence>
<feature type="domain" description="Outer membrane protein beta-barrel" evidence="1">
    <location>
        <begin position="24"/>
        <end position="177"/>
    </location>
</feature>
<protein>
    <recommendedName>
        <fullName evidence="1">Outer membrane protein beta-barrel domain-containing protein</fullName>
    </recommendedName>
</protein>
<accession>A0A3B0U231</accession>
<dbReference type="Pfam" id="PF13568">
    <property type="entry name" value="OMP_b-brl_2"/>
    <property type="match status" value="1"/>
</dbReference>
<dbReference type="EMBL" id="UOEP01000211">
    <property type="protein sequence ID" value="VAW24348.1"/>
    <property type="molecule type" value="Genomic_DNA"/>
</dbReference>
<organism evidence="2">
    <name type="scientific">hydrothermal vent metagenome</name>
    <dbReference type="NCBI Taxonomy" id="652676"/>
    <lineage>
        <taxon>unclassified sequences</taxon>
        <taxon>metagenomes</taxon>
        <taxon>ecological metagenomes</taxon>
    </lineage>
</organism>
<sequence>MKKYFAFILLSAIALTVSGQDKLDYDWGLKGGLNNSKITTDRGQFSSETINNFHFGAFVRLNLGRFYIQPEAYLISKGGDIKAIASYNPLQTISSFNYNSFDLPVLIGVKVVDLKAFNLRVLAGPAFSFLTKKNIDNDLDTFSVRNFKDHFFAWQYGVGIDVLFLTFDARIERSTGDIYSGTEMSGKNNTLLLSLGIKF</sequence>
<name>A0A3B0U231_9ZZZZ</name>
<proteinExistence type="predicted"/>
<reference evidence="2" key="1">
    <citation type="submission" date="2018-06" db="EMBL/GenBank/DDBJ databases">
        <authorList>
            <person name="Zhirakovskaya E."/>
        </authorList>
    </citation>
    <scope>NUCLEOTIDE SEQUENCE</scope>
</reference>
<dbReference type="InterPro" id="IPR025665">
    <property type="entry name" value="Beta-barrel_OMP_2"/>
</dbReference>
<dbReference type="SUPFAM" id="SSF56925">
    <property type="entry name" value="OMPA-like"/>
    <property type="match status" value="1"/>
</dbReference>
<dbReference type="AlphaFoldDB" id="A0A3B0U231"/>